<keyword evidence="7" id="KW-1185">Reference proteome</keyword>
<feature type="transmembrane region" description="Helical" evidence="6">
    <location>
        <begin position="12"/>
        <end position="32"/>
    </location>
</feature>
<organism evidence="7 8">
    <name type="scientific">Strongyloides papillosus</name>
    <name type="common">Intestinal threadworm</name>
    <dbReference type="NCBI Taxonomy" id="174720"/>
    <lineage>
        <taxon>Eukaryota</taxon>
        <taxon>Metazoa</taxon>
        <taxon>Ecdysozoa</taxon>
        <taxon>Nematoda</taxon>
        <taxon>Chromadorea</taxon>
        <taxon>Rhabditida</taxon>
        <taxon>Tylenchina</taxon>
        <taxon>Panagrolaimomorpha</taxon>
        <taxon>Strongyloidoidea</taxon>
        <taxon>Strongyloididae</taxon>
        <taxon>Strongyloides</taxon>
    </lineage>
</organism>
<dbReference type="AlphaFoldDB" id="A0A0N5B8N7"/>
<dbReference type="InterPro" id="IPR051617">
    <property type="entry name" value="UNC-93-like_regulator"/>
</dbReference>
<name>A0A0N5B8N7_STREA</name>
<accession>A0A0N5B8N7</accession>
<evidence type="ECO:0000313" key="8">
    <source>
        <dbReference type="WBParaSite" id="SPAL_0000241000.1"/>
    </source>
</evidence>
<keyword evidence="3 6" id="KW-0812">Transmembrane</keyword>
<feature type="transmembrane region" description="Helical" evidence="6">
    <location>
        <begin position="176"/>
        <end position="197"/>
    </location>
</feature>
<feature type="transmembrane region" description="Helical" evidence="6">
    <location>
        <begin position="386"/>
        <end position="405"/>
    </location>
</feature>
<feature type="transmembrane region" description="Helical" evidence="6">
    <location>
        <begin position="350"/>
        <end position="366"/>
    </location>
</feature>
<feature type="transmembrane region" description="Helical" evidence="6">
    <location>
        <begin position="58"/>
        <end position="91"/>
    </location>
</feature>
<feature type="transmembrane region" description="Helical" evidence="6">
    <location>
        <begin position="411"/>
        <end position="430"/>
    </location>
</feature>
<evidence type="ECO:0000313" key="7">
    <source>
        <dbReference type="Proteomes" id="UP000046392"/>
    </source>
</evidence>
<evidence type="ECO:0000256" key="3">
    <source>
        <dbReference type="ARBA" id="ARBA00022692"/>
    </source>
</evidence>
<feature type="transmembrane region" description="Helical" evidence="6">
    <location>
        <begin position="275"/>
        <end position="299"/>
    </location>
</feature>
<dbReference type="Gene3D" id="1.20.1250.20">
    <property type="entry name" value="MFS general substrate transporter like domains"/>
    <property type="match status" value="1"/>
</dbReference>
<dbReference type="InterPro" id="IPR036259">
    <property type="entry name" value="MFS_trans_sf"/>
</dbReference>
<dbReference type="PANTHER" id="PTHR23294">
    <property type="entry name" value="ET TRANSLATION PRODUCT-RELATED"/>
    <property type="match status" value="1"/>
</dbReference>
<evidence type="ECO:0000256" key="5">
    <source>
        <dbReference type="ARBA" id="ARBA00023136"/>
    </source>
</evidence>
<feature type="transmembrane region" description="Helical" evidence="6">
    <location>
        <begin position="103"/>
        <end position="122"/>
    </location>
</feature>
<feature type="transmembrane region" description="Helical" evidence="6">
    <location>
        <begin position="311"/>
        <end position="330"/>
    </location>
</feature>
<dbReference type="PANTHER" id="PTHR23294:SF13">
    <property type="entry name" value="MFS TRANSPORTER-RELATED"/>
    <property type="match status" value="1"/>
</dbReference>
<evidence type="ECO:0000256" key="4">
    <source>
        <dbReference type="ARBA" id="ARBA00022989"/>
    </source>
</evidence>
<dbReference type="InterPro" id="IPR010291">
    <property type="entry name" value="Ion_channel_UNC-93"/>
</dbReference>
<comment type="similarity">
    <text evidence="2">Belongs to the unc-93 family.</text>
</comment>
<comment type="subcellular location">
    <subcellularLocation>
        <location evidence="1">Membrane</location>
        <topology evidence="1">Multi-pass membrane protein</topology>
    </subcellularLocation>
</comment>
<dbReference type="SUPFAM" id="SSF103473">
    <property type="entry name" value="MFS general substrate transporter"/>
    <property type="match status" value="1"/>
</dbReference>
<protein>
    <submittedName>
        <fullName evidence="8">UNC93-like protein MFSD11 (inferred by orthology to a human protein)</fullName>
    </submittedName>
</protein>
<evidence type="ECO:0000256" key="2">
    <source>
        <dbReference type="ARBA" id="ARBA00009172"/>
    </source>
</evidence>
<proteinExistence type="inferred from homology"/>
<keyword evidence="5 6" id="KW-0472">Membrane</keyword>
<dbReference type="Proteomes" id="UP000046392">
    <property type="component" value="Unplaced"/>
</dbReference>
<dbReference type="Pfam" id="PF05978">
    <property type="entry name" value="UNC-93"/>
    <property type="match status" value="1"/>
</dbReference>
<feature type="transmembrane region" description="Helical" evidence="6">
    <location>
        <begin position="142"/>
        <end position="164"/>
    </location>
</feature>
<keyword evidence="4 6" id="KW-1133">Transmembrane helix</keyword>
<reference evidence="8" key="1">
    <citation type="submission" date="2017-02" db="UniProtKB">
        <authorList>
            <consortium name="WormBaseParasite"/>
        </authorList>
    </citation>
    <scope>IDENTIFICATION</scope>
</reference>
<sequence>MGRLERNFRNVIQLAAAFCFINFGIYCHQYIFKEAVMAMWDSDNLELRDKASDVANTLFYIAFGISSVLSPAIIGLLGAKVALLTGTALIFSHVFTMIIFKPWLCFLTSTCQGLGSGFIWGAQGKLLKLNCTPRTADKYTNTFFGICYSSTIFSSIFLLCIFIITNRTDGYNIDTLITAYLIMSLSIGGGFITIFFLKTPSKNEMTSISITVEHGTLATNTYVEIMFNVFRVLFKKEFFKYAVLFTHFGISCSIWSSIIPSTISASIEFGNHRFYHMACCCFVQGTSQLLGAFFFFFYGHKFRRLTRLRKAYLGSIFTFLAYVFILLTIPPKSNQGRTNGKAHIQITSPIFPYIPSILIGLGDIIFKIQATTHIMDVYPDQSGEVFSLFNGFQGIGMALIFILNIYITLDIIMSITSIYLMFALFCFYIADRESFNYTTLTLT</sequence>
<dbReference type="WBParaSite" id="SPAL_0000241000.1">
    <property type="protein sequence ID" value="SPAL_0000241000.1"/>
    <property type="gene ID" value="SPAL_0000241000"/>
</dbReference>
<dbReference type="GO" id="GO:0016020">
    <property type="term" value="C:membrane"/>
    <property type="evidence" value="ECO:0007669"/>
    <property type="project" value="UniProtKB-SubCell"/>
</dbReference>
<feature type="transmembrane region" description="Helical" evidence="6">
    <location>
        <begin position="241"/>
        <end position="263"/>
    </location>
</feature>
<evidence type="ECO:0000256" key="1">
    <source>
        <dbReference type="ARBA" id="ARBA00004141"/>
    </source>
</evidence>
<evidence type="ECO:0000256" key="6">
    <source>
        <dbReference type="SAM" id="Phobius"/>
    </source>
</evidence>